<evidence type="ECO:0000256" key="3">
    <source>
        <dbReference type="ARBA" id="ARBA00023295"/>
    </source>
</evidence>
<dbReference type="PANTHER" id="PTHR42812:SF12">
    <property type="entry name" value="BETA-XYLOSIDASE-RELATED"/>
    <property type="match status" value="1"/>
</dbReference>
<comment type="similarity">
    <text evidence="1">Belongs to the glycosyl hydrolase 43 family.</text>
</comment>
<dbReference type="EMBL" id="CP034248">
    <property type="protein sequence ID" value="AZK48405.1"/>
    <property type="molecule type" value="Genomic_DNA"/>
</dbReference>
<dbReference type="InterPro" id="IPR006710">
    <property type="entry name" value="Glyco_hydro_43"/>
</dbReference>
<dbReference type="InterPro" id="IPR023296">
    <property type="entry name" value="Glyco_hydro_beta-prop_sf"/>
</dbReference>
<organism evidence="4 5">
    <name type="scientific">Paenibacillus lentus</name>
    <dbReference type="NCBI Taxonomy" id="1338368"/>
    <lineage>
        <taxon>Bacteria</taxon>
        <taxon>Bacillati</taxon>
        <taxon>Bacillota</taxon>
        <taxon>Bacilli</taxon>
        <taxon>Bacillales</taxon>
        <taxon>Paenibacillaceae</taxon>
        <taxon>Paenibacillus</taxon>
    </lineage>
</organism>
<dbReference type="AlphaFoldDB" id="A0A3Q8S6K9"/>
<keyword evidence="5" id="KW-1185">Reference proteome</keyword>
<dbReference type="OrthoDB" id="2615516at2"/>
<reference evidence="4 5" key="1">
    <citation type="submission" date="2018-11" db="EMBL/GenBank/DDBJ databases">
        <title>Genome sequencing of Paenibacillus lentus DSM25539(T).</title>
        <authorList>
            <person name="Kook J.-K."/>
            <person name="Park S.-N."/>
            <person name="Lim Y.K."/>
        </authorList>
    </citation>
    <scope>NUCLEOTIDE SEQUENCE [LARGE SCALE GENOMIC DNA]</scope>
    <source>
        <strain evidence="4 5">DSM 25539</strain>
    </source>
</reference>
<evidence type="ECO:0000313" key="4">
    <source>
        <dbReference type="EMBL" id="AZK48405.1"/>
    </source>
</evidence>
<evidence type="ECO:0000256" key="2">
    <source>
        <dbReference type="ARBA" id="ARBA00022801"/>
    </source>
</evidence>
<keyword evidence="3" id="KW-0326">Glycosidase</keyword>
<proteinExistence type="inferred from homology"/>
<sequence>MEAKRGAEPMSLDANTSVISVGDTYYAAMPSIDGLPGVRIYQSRDLEQWEYYTDIFTYQGERNESMNLGFFTPQLSYHDHQFYLIYSDPKSSTRPFPDCESYLIVADRLEGPWSEPICLHSNGLALGS</sequence>
<dbReference type="SUPFAM" id="SSF75005">
    <property type="entry name" value="Arabinanase/levansucrase/invertase"/>
    <property type="match status" value="1"/>
</dbReference>
<keyword evidence="2" id="KW-0378">Hydrolase</keyword>
<dbReference type="GO" id="GO:0005975">
    <property type="term" value="P:carbohydrate metabolic process"/>
    <property type="evidence" value="ECO:0007669"/>
    <property type="project" value="InterPro"/>
</dbReference>
<dbReference type="GO" id="GO:0004553">
    <property type="term" value="F:hydrolase activity, hydrolyzing O-glycosyl compounds"/>
    <property type="evidence" value="ECO:0007669"/>
    <property type="project" value="InterPro"/>
</dbReference>
<dbReference type="KEGG" id="plen:EIM92_21345"/>
<accession>A0A3Q8S6K9</accession>
<evidence type="ECO:0000256" key="1">
    <source>
        <dbReference type="ARBA" id="ARBA00009865"/>
    </source>
</evidence>
<dbReference type="InterPro" id="IPR051795">
    <property type="entry name" value="Glycosyl_Hydrlase_43"/>
</dbReference>
<dbReference type="PANTHER" id="PTHR42812">
    <property type="entry name" value="BETA-XYLOSIDASE"/>
    <property type="match status" value="1"/>
</dbReference>
<dbReference type="Gene3D" id="2.115.10.20">
    <property type="entry name" value="Glycosyl hydrolase domain, family 43"/>
    <property type="match status" value="1"/>
</dbReference>
<evidence type="ECO:0000313" key="5">
    <source>
        <dbReference type="Proteomes" id="UP000273145"/>
    </source>
</evidence>
<dbReference type="Pfam" id="PF04616">
    <property type="entry name" value="Glyco_hydro_43"/>
    <property type="match status" value="1"/>
</dbReference>
<gene>
    <name evidence="4" type="ORF">EIM92_21345</name>
</gene>
<name>A0A3Q8S6K9_9BACL</name>
<dbReference type="Proteomes" id="UP000273145">
    <property type="component" value="Chromosome"/>
</dbReference>
<protein>
    <submittedName>
        <fullName evidence="4">Uncharacterized protein</fullName>
    </submittedName>
</protein>